<dbReference type="PANTHER" id="PTHR22605">
    <property type="entry name" value="RZ-TYPE DOMAIN-CONTAINING PROTEIN"/>
    <property type="match status" value="1"/>
</dbReference>
<protein>
    <recommendedName>
        <fullName evidence="4">CBM20 domain-containing protein</fullName>
    </recommendedName>
</protein>
<dbReference type="GO" id="GO:0016887">
    <property type="term" value="F:ATP hydrolysis activity"/>
    <property type="evidence" value="ECO:0007669"/>
    <property type="project" value="InterPro"/>
</dbReference>
<evidence type="ECO:0000313" key="3">
    <source>
        <dbReference type="Proteomes" id="UP001208570"/>
    </source>
</evidence>
<sequence length="293" mass="34182">SVKKTSSKNKENRVDEHKHTETHNEENRKESSTDVHSKERIRTGEHEGYTENSGIQEQTHTDVDQNKDQNFESKTNKADENDQKQLGREQEHMNDVREEGTRNQGTEKEMTPQGASRSQEGGHGSSGNKEDGNQSKISTIPVVFHVVVSPDFKLNRQTDRLGISFEPRKLGGWENWHEMTIAKSSKDGYFIGEAEIEIPQLLLSQCQKIPYKYQMVLQGEKSVWEEIPKTVFRGKHVNRMFYISSHKLKQIDKWHQYDGIMHKRPDDFKLKGWWKKHVTGSYHKKCLEHDWLL</sequence>
<dbReference type="GO" id="GO:0004842">
    <property type="term" value="F:ubiquitin-protein transferase activity"/>
    <property type="evidence" value="ECO:0007669"/>
    <property type="project" value="InterPro"/>
</dbReference>
<evidence type="ECO:0008006" key="4">
    <source>
        <dbReference type="Google" id="ProtNLM"/>
    </source>
</evidence>
<feature type="non-terminal residue" evidence="2">
    <location>
        <position position="1"/>
    </location>
</feature>
<feature type="compositionally biased region" description="Basic and acidic residues" evidence="1">
    <location>
        <begin position="59"/>
        <end position="110"/>
    </location>
</feature>
<dbReference type="PANTHER" id="PTHR22605:SF16">
    <property type="entry name" value="E3 UBIQUITIN-PROTEIN LIGASE RNF213"/>
    <property type="match status" value="1"/>
</dbReference>
<keyword evidence="3" id="KW-1185">Reference proteome</keyword>
<dbReference type="AlphaFoldDB" id="A0AAD9KAP4"/>
<name>A0AAD9KAP4_9ANNE</name>
<proteinExistence type="predicted"/>
<reference evidence="2" key="1">
    <citation type="journal article" date="2023" name="Mol. Biol. Evol.">
        <title>Third-Generation Sequencing Reveals the Adaptive Role of the Epigenome in Three Deep-Sea Polychaetes.</title>
        <authorList>
            <person name="Perez M."/>
            <person name="Aroh O."/>
            <person name="Sun Y."/>
            <person name="Lan Y."/>
            <person name="Juniper S.K."/>
            <person name="Young C.R."/>
            <person name="Angers B."/>
            <person name="Qian P.Y."/>
        </authorList>
    </citation>
    <scope>NUCLEOTIDE SEQUENCE</scope>
    <source>
        <strain evidence="2">P08H-3</strain>
    </source>
</reference>
<accession>A0AAD9KAP4</accession>
<organism evidence="2 3">
    <name type="scientific">Paralvinella palmiformis</name>
    <dbReference type="NCBI Taxonomy" id="53620"/>
    <lineage>
        <taxon>Eukaryota</taxon>
        <taxon>Metazoa</taxon>
        <taxon>Spiralia</taxon>
        <taxon>Lophotrochozoa</taxon>
        <taxon>Annelida</taxon>
        <taxon>Polychaeta</taxon>
        <taxon>Sedentaria</taxon>
        <taxon>Canalipalpata</taxon>
        <taxon>Terebellida</taxon>
        <taxon>Terebelliformia</taxon>
        <taxon>Alvinellidae</taxon>
        <taxon>Paralvinella</taxon>
    </lineage>
</organism>
<dbReference type="InterPro" id="IPR031248">
    <property type="entry name" value="RNF213"/>
</dbReference>
<dbReference type="Proteomes" id="UP001208570">
    <property type="component" value="Unassembled WGS sequence"/>
</dbReference>
<evidence type="ECO:0000256" key="1">
    <source>
        <dbReference type="SAM" id="MobiDB-lite"/>
    </source>
</evidence>
<gene>
    <name evidence="2" type="ORF">LSH36_24g12100</name>
</gene>
<dbReference type="EMBL" id="JAODUP010000024">
    <property type="protein sequence ID" value="KAK2167789.1"/>
    <property type="molecule type" value="Genomic_DNA"/>
</dbReference>
<comment type="caution">
    <text evidence="2">The sequence shown here is derived from an EMBL/GenBank/DDBJ whole genome shotgun (WGS) entry which is preliminary data.</text>
</comment>
<feature type="region of interest" description="Disordered" evidence="1">
    <location>
        <begin position="1"/>
        <end position="135"/>
    </location>
</feature>
<evidence type="ECO:0000313" key="2">
    <source>
        <dbReference type="EMBL" id="KAK2167789.1"/>
    </source>
</evidence>
<feature type="compositionally biased region" description="Basic and acidic residues" evidence="1">
    <location>
        <begin position="8"/>
        <end position="49"/>
    </location>
</feature>